<evidence type="ECO:0000313" key="4">
    <source>
        <dbReference type="EMBL" id="KZF25310.1"/>
    </source>
</evidence>
<keyword evidence="1 3" id="KW-0472">Membrane</keyword>
<sequence length="723" mass="79906">MAGLPAAHRRQSVSRKARNRWNVRRHLSLRNALVLLWVIVLWWGERRVFRESFQACQWSSWERWPPGSAPHHVALIADPQLVDPHTYPGRPWPLSSLTVSYTDLYLQRCYSLLQTYLRPDTLFFLGDLFDGGREWGTEKSESPEQQWKKYGESFWLREYDRFGRIFFDHWEDGGAKPGRGQQGRKIISSLPGNHDLGLGVGIQLPVKDRFNAYFGDGNRVDVIGNHSFVSVDTVSLSALGQTNPSAVGVQPDVAENLWKPVMEFLDSVPAMKRRLADQEIWRLNGRPQHSLQTHTAVDADEYVKPEGTGPAVGVGLVDLPTVLLTHIPLYRAPGTPCGPFREHWPPSKTSGGSQPLESDDRNAIAVRAGYQYQNVLTPEISKDVVEKVGNVGLVFSGDDHDYCEIVHREFTAPSQPGGGPGSAGIKEITVKSFSWAMGVRKPGFLMLSMWNPLDAVGQSQGTRSSGHGAPAAFVGDPTIETHLCLLPDQLGIFMRYGIVLGISFALLSIRAAYIMFSKRPPVHATYAAGEDSDEDDEPLLPFTWAPESTFNFTSPAPSSAEHEKAAAQQEQQQYRVRSTSLAAGAGNSHKSYRSESSIVASNDTSGLSARSSKVRTRSFSPGGRDGKSRTGGYRLPLSQMATNGKDSYQDFGDDEGSKMDKFVPASAESVVNINANLLGDVSSMSAPRKKQGKVSRMGRELLTSMMQVAWVVLLWYGWLIWTG</sequence>
<feature type="compositionally biased region" description="Polar residues" evidence="2">
    <location>
        <begin position="594"/>
        <end position="611"/>
    </location>
</feature>
<feature type="transmembrane region" description="Helical" evidence="3">
    <location>
        <begin position="27"/>
        <end position="44"/>
    </location>
</feature>
<evidence type="ECO:0000313" key="5">
    <source>
        <dbReference type="Proteomes" id="UP000076632"/>
    </source>
</evidence>
<evidence type="ECO:0000256" key="1">
    <source>
        <dbReference type="ARBA" id="ARBA00023136"/>
    </source>
</evidence>
<feature type="compositionally biased region" description="Polar residues" evidence="2">
    <location>
        <begin position="347"/>
        <end position="356"/>
    </location>
</feature>
<dbReference type="Proteomes" id="UP000076632">
    <property type="component" value="Unassembled WGS sequence"/>
</dbReference>
<dbReference type="GO" id="GO:0016020">
    <property type="term" value="C:membrane"/>
    <property type="evidence" value="ECO:0007669"/>
    <property type="project" value="GOC"/>
</dbReference>
<dbReference type="InterPro" id="IPR029052">
    <property type="entry name" value="Metallo-depent_PP-like"/>
</dbReference>
<dbReference type="GO" id="GO:0006506">
    <property type="term" value="P:GPI anchor biosynthetic process"/>
    <property type="evidence" value="ECO:0007669"/>
    <property type="project" value="InterPro"/>
</dbReference>
<dbReference type="InterPro" id="IPR033308">
    <property type="entry name" value="PGAP5/Cdc1/Ted1"/>
</dbReference>
<dbReference type="InParanoid" id="A0A165IS88"/>
<feature type="region of interest" description="Disordered" evidence="2">
    <location>
        <begin position="338"/>
        <end position="358"/>
    </location>
</feature>
<proteinExistence type="predicted"/>
<dbReference type="OMA" id="TIQNHLC"/>
<dbReference type="GeneID" id="28896981"/>
<keyword evidence="3" id="KW-1133">Transmembrane helix</keyword>
<dbReference type="SUPFAM" id="SSF56300">
    <property type="entry name" value="Metallo-dependent phosphatases"/>
    <property type="match status" value="1"/>
</dbReference>
<dbReference type="FunCoup" id="A0A165IS88">
    <property type="interactions" value="515"/>
</dbReference>
<dbReference type="RefSeq" id="XP_018190865.1">
    <property type="nucleotide sequence ID" value="XM_018331844.1"/>
</dbReference>
<dbReference type="PANTHER" id="PTHR13315">
    <property type="entry name" value="METALLO PHOSPHOESTERASE RELATED"/>
    <property type="match status" value="1"/>
</dbReference>
<protein>
    <submittedName>
        <fullName evidence="4">Uncharacterized protein</fullName>
    </submittedName>
</protein>
<dbReference type="OrthoDB" id="5977743at2759"/>
<name>A0A165IS88_XYLHT</name>
<reference evidence="4 5" key="1">
    <citation type="journal article" date="2016" name="Fungal Biol.">
        <title>The genome of Xylona heveae provides a window into fungal endophytism.</title>
        <authorList>
            <person name="Gazis R."/>
            <person name="Kuo A."/>
            <person name="Riley R."/>
            <person name="LaButti K."/>
            <person name="Lipzen A."/>
            <person name="Lin J."/>
            <person name="Amirebrahimi M."/>
            <person name="Hesse C.N."/>
            <person name="Spatafora J.W."/>
            <person name="Henrissat B."/>
            <person name="Hainaut M."/>
            <person name="Grigoriev I.V."/>
            <person name="Hibbett D.S."/>
        </authorList>
    </citation>
    <scope>NUCLEOTIDE SEQUENCE [LARGE SCALE GENOMIC DNA]</scope>
    <source>
        <strain evidence="4 5">TC161</strain>
    </source>
</reference>
<organism evidence="4 5">
    <name type="scientific">Xylona heveae (strain CBS 132557 / TC161)</name>
    <dbReference type="NCBI Taxonomy" id="1328760"/>
    <lineage>
        <taxon>Eukaryota</taxon>
        <taxon>Fungi</taxon>
        <taxon>Dikarya</taxon>
        <taxon>Ascomycota</taxon>
        <taxon>Pezizomycotina</taxon>
        <taxon>Xylonomycetes</taxon>
        <taxon>Xylonales</taxon>
        <taxon>Xylonaceae</taxon>
        <taxon>Xylona</taxon>
    </lineage>
</organism>
<dbReference type="EMBL" id="KV407455">
    <property type="protein sequence ID" value="KZF25310.1"/>
    <property type="molecule type" value="Genomic_DNA"/>
</dbReference>
<accession>A0A165IS88</accession>
<gene>
    <name evidence="4" type="ORF">L228DRAFT_244116</name>
</gene>
<dbReference type="PANTHER" id="PTHR13315:SF4">
    <property type="entry name" value="METALLOPHOSPHOESTERASE, ISOFORM E"/>
    <property type="match status" value="1"/>
</dbReference>
<dbReference type="GO" id="GO:0005783">
    <property type="term" value="C:endoplasmic reticulum"/>
    <property type="evidence" value="ECO:0007669"/>
    <property type="project" value="TreeGrafter"/>
</dbReference>
<evidence type="ECO:0000256" key="2">
    <source>
        <dbReference type="SAM" id="MobiDB-lite"/>
    </source>
</evidence>
<feature type="transmembrane region" description="Helical" evidence="3">
    <location>
        <begin position="493"/>
        <end position="513"/>
    </location>
</feature>
<keyword evidence="5" id="KW-1185">Reference proteome</keyword>
<feature type="transmembrane region" description="Helical" evidence="3">
    <location>
        <begin position="701"/>
        <end position="721"/>
    </location>
</feature>
<keyword evidence="3" id="KW-0812">Transmembrane</keyword>
<dbReference type="STRING" id="1328760.A0A165IS88"/>
<dbReference type="AlphaFoldDB" id="A0A165IS88"/>
<feature type="region of interest" description="Disordered" evidence="2">
    <location>
        <begin position="551"/>
        <end position="639"/>
    </location>
</feature>
<evidence type="ECO:0000256" key="3">
    <source>
        <dbReference type="SAM" id="Phobius"/>
    </source>
</evidence>